<dbReference type="Proteomes" id="UP000240760">
    <property type="component" value="Unassembled WGS sequence"/>
</dbReference>
<gene>
    <name evidence="2" type="ORF">M440DRAFT_1403255</name>
</gene>
<evidence type="ECO:0000313" key="3">
    <source>
        <dbReference type="Proteomes" id="UP000240760"/>
    </source>
</evidence>
<keyword evidence="3" id="KW-1185">Reference proteome</keyword>
<evidence type="ECO:0000313" key="2">
    <source>
        <dbReference type="EMBL" id="PTB74751.1"/>
    </source>
</evidence>
<dbReference type="EMBL" id="KZ679135">
    <property type="protein sequence ID" value="PTB74751.1"/>
    <property type="molecule type" value="Genomic_DNA"/>
</dbReference>
<protein>
    <submittedName>
        <fullName evidence="2">Uncharacterized protein</fullName>
    </submittedName>
</protein>
<feature type="region of interest" description="Disordered" evidence="1">
    <location>
        <begin position="1"/>
        <end position="82"/>
    </location>
</feature>
<accession>A0A2T4BZK7</accession>
<feature type="compositionally biased region" description="Polar residues" evidence="1">
    <location>
        <begin position="70"/>
        <end position="82"/>
    </location>
</feature>
<sequence>MTLSKPPQDLRQPPMQQQKQVEHRETPQLAQPPPPGHRYPLGSRTSPVPTWRFPRCGTLDAPHRHKPRFSASNCRSGSYFNC</sequence>
<organism evidence="2 3">
    <name type="scientific">Trichoderma longibrachiatum ATCC 18648</name>
    <dbReference type="NCBI Taxonomy" id="983965"/>
    <lineage>
        <taxon>Eukaryota</taxon>
        <taxon>Fungi</taxon>
        <taxon>Dikarya</taxon>
        <taxon>Ascomycota</taxon>
        <taxon>Pezizomycotina</taxon>
        <taxon>Sordariomycetes</taxon>
        <taxon>Hypocreomycetidae</taxon>
        <taxon>Hypocreales</taxon>
        <taxon>Hypocreaceae</taxon>
        <taxon>Trichoderma</taxon>
    </lineage>
</organism>
<proteinExistence type="predicted"/>
<reference evidence="2 3" key="1">
    <citation type="submission" date="2016-07" db="EMBL/GenBank/DDBJ databases">
        <title>Multiple horizontal gene transfer events from other fungi enriched the ability of initially mycotrophic Trichoderma (Ascomycota) to feed on dead plant biomass.</title>
        <authorList>
            <consortium name="DOE Joint Genome Institute"/>
            <person name="Aerts A."/>
            <person name="Atanasova L."/>
            <person name="Chenthamara K."/>
            <person name="Zhang J."/>
            <person name="Grujic M."/>
            <person name="Henrissat B."/>
            <person name="Kuo A."/>
            <person name="Salamov A."/>
            <person name="Lipzen A."/>
            <person name="Labutti K."/>
            <person name="Barry K."/>
            <person name="Miao Y."/>
            <person name="Rahimi M.J."/>
            <person name="Shen Q."/>
            <person name="Grigoriev I.V."/>
            <person name="Kubicek C.P."/>
            <person name="Druzhinina I.S."/>
        </authorList>
    </citation>
    <scope>NUCLEOTIDE SEQUENCE [LARGE SCALE GENOMIC DNA]</scope>
    <source>
        <strain evidence="2 3">ATCC 18648</strain>
    </source>
</reference>
<name>A0A2T4BZK7_TRILO</name>
<dbReference type="AlphaFoldDB" id="A0A2T4BZK7"/>
<evidence type="ECO:0000256" key="1">
    <source>
        <dbReference type="SAM" id="MobiDB-lite"/>
    </source>
</evidence>